<evidence type="ECO:0000313" key="2">
    <source>
        <dbReference type="Proteomes" id="UP000004642"/>
    </source>
</evidence>
<dbReference type="AlphaFoldDB" id="G5LTG3"/>
<proteinExistence type="predicted"/>
<evidence type="ECO:0008006" key="3">
    <source>
        <dbReference type="Google" id="ProtNLM"/>
    </source>
</evidence>
<accession>G5LTG3</accession>
<sequence>MSMSKFKFKFKFNAVIVGSKFKFNAVIVGLFLLLGGCSSGMQSNNGSSSDVGTAWGGDVHSSVQSVSVERADREPAEMVIINYSTQYPSGYDKVYSIRISDLEYAVRDANFNSIPITRRYNASMGQWQYSIPARSGMNYQLYIRNYSHDTNYEIVATVDGLDVLNGKAGSLNHHGYIVNAGDSLAIKGFRKDKHTEAAFQFADVADAYAAHSAQGDVRNIGVIGFAAFALQGKATNTLPPCSSQAFPADNNGYAPPPCRK</sequence>
<comment type="caution">
    <text evidence="1">The sequence shown here is derived from an EMBL/GenBank/DDBJ whole genome shotgun (WGS) entry which is preliminary data.</text>
</comment>
<gene>
    <name evidence="1" type="ORF">LTSEALA_4423</name>
</gene>
<organism evidence="1 2">
    <name type="scientific">Salmonella enterica subsp. enterica serovar Alachua str. R6-377</name>
    <dbReference type="NCBI Taxonomy" id="913241"/>
    <lineage>
        <taxon>Bacteria</taxon>
        <taxon>Pseudomonadati</taxon>
        <taxon>Pseudomonadota</taxon>
        <taxon>Gammaproteobacteria</taxon>
        <taxon>Enterobacterales</taxon>
        <taxon>Enterobacteriaceae</taxon>
        <taxon>Salmonella</taxon>
    </lineage>
</organism>
<reference evidence="1 2" key="1">
    <citation type="journal article" date="2011" name="BMC Genomics">
        <title>Genome sequencing reveals diversification of virulence factor content and possible host adaptation in distinct subpopulations of Salmonella enterica.</title>
        <authorList>
            <person name="den Bakker H.C."/>
            <person name="Moreno Switt A.I."/>
            <person name="Govoni G."/>
            <person name="Cummings C.A."/>
            <person name="Ranieri M.L."/>
            <person name="Degoricija L."/>
            <person name="Hoelzer K."/>
            <person name="Rodriguez-Rivera L.D."/>
            <person name="Brown S."/>
            <person name="Bolchacova E."/>
            <person name="Furtado M.R."/>
            <person name="Wiedmann M."/>
        </authorList>
    </citation>
    <scope>NUCLEOTIDE SEQUENCE [LARGE SCALE GENOMIC DNA]</scope>
    <source>
        <strain evidence="1 2">R6-377</strain>
    </source>
</reference>
<dbReference type="EMBL" id="AFCJ01001920">
    <property type="protein sequence ID" value="EHC33283.1"/>
    <property type="molecule type" value="Genomic_DNA"/>
</dbReference>
<protein>
    <recommendedName>
        <fullName evidence="3">Outer membrane lipoprotein</fullName>
    </recommendedName>
</protein>
<name>G5LTG3_SALET</name>
<dbReference type="PATRIC" id="fig|913241.3.peg.3348"/>
<dbReference type="Proteomes" id="UP000004642">
    <property type="component" value="Unassembled WGS sequence"/>
</dbReference>
<evidence type="ECO:0000313" key="1">
    <source>
        <dbReference type="EMBL" id="EHC33283.1"/>
    </source>
</evidence>